<protein>
    <submittedName>
        <fullName evidence="1">Uncharacterized protein</fullName>
    </submittedName>
</protein>
<comment type="caution">
    <text evidence="1">The sequence shown here is derived from an EMBL/GenBank/DDBJ whole genome shotgun (WGS) entry which is preliminary data.</text>
</comment>
<name>A0ABR1SC81_9PEZI</name>
<accession>A0ABR1SC81</accession>
<proteinExistence type="predicted"/>
<keyword evidence="2" id="KW-1185">Reference proteome</keyword>
<gene>
    <name evidence="1" type="ORF">PG993_010729</name>
</gene>
<evidence type="ECO:0000313" key="1">
    <source>
        <dbReference type="EMBL" id="KAK8029438.1"/>
    </source>
</evidence>
<dbReference type="EMBL" id="JAQQWK010000010">
    <property type="protein sequence ID" value="KAK8029438.1"/>
    <property type="molecule type" value="Genomic_DNA"/>
</dbReference>
<dbReference type="Proteomes" id="UP001444661">
    <property type="component" value="Unassembled WGS sequence"/>
</dbReference>
<sequence>MRDCEREDSPDTAAVLENCRQRLALKSTYKETDRISQELRETGAKYKALQTELVQRHTEYEARKSVLNRSLGQVVNKAISFQFAPFLGAASFRHP</sequence>
<evidence type="ECO:0000313" key="2">
    <source>
        <dbReference type="Proteomes" id="UP001444661"/>
    </source>
</evidence>
<organism evidence="1 2">
    <name type="scientific">Apiospora rasikravindrae</name>
    <dbReference type="NCBI Taxonomy" id="990691"/>
    <lineage>
        <taxon>Eukaryota</taxon>
        <taxon>Fungi</taxon>
        <taxon>Dikarya</taxon>
        <taxon>Ascomycota</taxon>
        <taxon>Pezizomycotina</taxon>
        <taxon>Sordariomycetes</taxon>
        <taxon>Xylariomycetidae</taxon>
        <taxon>Amphisphaeriales</taxon>
        <taxon>Apiosporaceae</taxon>
        <taxon>Apiospora</taxon>
    </lineage>
</organism>
<reference evidence="1 2" key="1">
    <citation type="submission" date="2023-01" db="EMBL/GenBank/DDBJ databases">
        <title>Analysis of 21 Apiospora genomes using comparative genomics revels a genus with tremendous synthesis potential of carbohydrate active enzymes and secondary metabolites.</title>
        <authorList>
            <person name="Sorensen T."/>
        </authorList>
    </citation>
    <scope>NUCLEOTIDE SEQUENCE [LARGE SCALE GENOMIC DNA]</scope>
    <source>
        <strain evidence="1 2">CBS 33761</strain>
    </source>
</reference>